<dbReference type="PANTHER" id="PTHR21708:SF26">
    <property type="entry name" value="2-DEHYDROPANTOATE 2-REDUCTASE"/>
    <property type="match status" value="1"/>
</dbReference>
<keyword evidence="5 10" id="KW-0566">Pantothenate biosynthesis</keyword>
<dbReference type="EMBL" id="AP027143">
    <property type="protein sequence ID" value="BDV36224.1"/>
    <property type="molecule type" value="Genomic_DNA"/>
</dbReference>
<dbReference type="Gene3D" id="1.10.1040.10">
    <property type="entry name" value="N-(1-d-carboxylethyl)-l-norvaline Dehydrogenase, domain 2"/>
    <property type="match status" value="1"/>
</dbReference>
<evidence type="ECO:0000259" key="12">
    <source>
        <dbReference type="Pfam" id="PF08546"/>
    </source>
</evidence>
<keyword evidence="13" id="KW-0614">Plasmid</keyword>
<evidence type="ECO:0000256" key="5">
    <source>
        <dbReference type="ARBA" id="ARBA00022655"/>
    </source>
</evidence>
<comment type="catalytic activity">
    <reaction evidence="9 10">
        <text>(R)-pantoate + NADP(+) = 2-dehydropantoate + NADPH + H(+)</text>
        <dbReference type="Rhea" id="RHEA:16233"/>
        <dbReference type="ChEBI" id="CHEBI:11561"/>
        <dbReference type="ChEBI" id="CHEBI:15378"/>
        <dbReference type="ChEBI" id="CHEBI:15980"/>
        <dbReference type="ChEBI" id="CHEBI:57783"/>
        <dbReference type="ChEBI" id="CHEBI:58349"/>
        <dbReference type="EC" id="1.1.1.169"/>
    </reaction>
</comment>
<evidence type="ECO:0000256" key="6">
    <source>
        <dbReference type="ARBA" id="ARBA00022857"/>
    </source>
</evidence>
<evidence type="ECO:0000256" key="1">
    <source>
        <dbReference type="ARBA" id="ARBA00004994"/>
    </source>
</evidence>
<dbReference type="InterPro" id="IPR013332">
    <property type="entry name" value="KPR_N"/>
</dbReference>
<name>A0ABN6VKE3_9HYPH</name>
<evidence type="ECO:0000256" key="2">
    <source>
        <dbReference type="ARBA" id="ARBA00007870"/>
    </source>
</evidence>
<sequence>MRLLVIGAGSTGGYLGTRLAQAGRDVTFLVRPERAAQIRESGLRIISPFGDTIFHPTFITAETITKPYDIILVTVKAFQLDAALDAFSPAVGGNTMILPVLNGMRHMDILSERFPHNVIGGALRVMTVLEEDGRIIQLSLLQELAYGELDGSLTPRIQALDAFLRSAQIGARLSSCVRREMWEKWILLSALGAVTCLMRGLIGEVEACPEGKAFALQILDEIVAIVRAVGEAPSDNFLTATRQQIIAKGSSVASSMYRDIERGRSIEVEEIIGDMVRRGKKVGINAPLLSAAYAHLCIYQNRVKAA</sequence>
<reference evidence="13 14" key="1">
    <citation type="journal article" date="2023" name="Int. J. Syst. Evol. Microbiol.">
        <title>Methylocystis iwaonis sp. nov., a type II methane-oxidizing bacterium from surface soil of a rice paddy field in Japan, and emended description of the genus Methylocystis (ex Whittenbury et al. 1970) Bowman et al. 1993.</title>
        <authorList>
            <person name="Kaise H."/>
            <person name="Sawadogo J.B."/>
            <person name="Alam M.S."/>
            <person name="Ueno C."/>
            <person name="Dianou D."/>
            <person name="Shinjo R."/>
            <person name="Asakawa S."/>
        </authorList>
    </citation>
    <scope>NUCLEOTIDE SEQUENCE [LARGE SCALE GENOMIC DNA]</scope>
    <source>
        <strain evidence="13 14">SS37A-Re</strain>
    </source>
</reference>
<keyword evidence="14" id="KW-1185">Reference proteome</keyword>
<evidence type="ECO:0000256" key="4">
    <source>
        <dbReference type="ARBA" id="ARBA00019465"/>
    </source>
</evidence>
<evidence type="ECO:0000313" key="14">
    <source>
        <dbReference type="Proteomes" id="UP001317629"/>
    </source>
</evidence>
<dbReference type="Pfam" id="PF02558">
    <property type="entry name" value="ApbA"/>
    <property type="match status" value="1"/>
</dbReference>
<keyword evidence="7 10" id="KW-0560">Oxidoreductase</keyword>
<dbReference type="Proteomes" id="UP001317629">
    <property type="component" value="Plasmid pSS37A-Re-1"/>
</dbReference>
<protein>
    <recommendedName>
        <fullName evidence="4 10">2-dehydropantoate 2-reductase</fullName>
        <ecNumber evidence="3 10">1.1.1.169</ecNumber>
    </recommendedName>
    <alternativeName>
        <fullName evidence="8 10">Ketopantoate reductase</fullName>
    </alternativeName>
</protein>
<dbReference type="InterPro" id="IPR051402">
    <property type="entry name" value="KPR-Related"/>
</dbReference>
<evidence type="ECO:0000256" key="9">
    <source>
        <dbReference type="ARBA" id="ARBA00048793"/>
    </source>
</evidence>
<dbReference type="InterPro" id="IPR013752">
    <property type="entry name" value="KPA_reductase"/>
</dbReference>
<dbReference type="Pfam" id="PF08546">
    <property type="entry name" value="ApbA_C"/>
    <property type="match status" value="1"/>
</dbReference>
<dbReference type="SUPFAM" id="SSF48179">
    <property type="entry name" value="6-phosphogluconate dehydrogenase C-terminal domain-like"/>
    <property type="match status" value="1"/>
</dbReference>
<comment type="similarity">
    <text evidence="2 10">Belongs to the ketopantoate reductase family.</text>
</comment>
<dbReference type="InterPro" id="IPR008927">
    <property type="entry name" value="6-PGluconate_DH-like_C_sf"/>
</dbReference>
<evidence type="ECO:0000259" key="11">
    <source>
        <dbReference type="Pfam" id="PF02558"/>
    </source>
</evidence>
<dbReference type="PANTHER" id="PTHR21708">
    <property type="entry name" value="PROBABLE 2-DEHYDROPANTOATE 2-REDUCTASE"/>
    <property type="match status" value="1"/>
</dbReference>
<feature type="domain" description="Ketopantoate reductase C-terminal" evidence="12">
    <location>
        <begin position="177"/>
        <end position="296"/>
    </location>
</feature>
<comment type="pathway">
    <text evidence="1 10">Cofactor biosynthesis; (R)-pantothenate biosynthesis; (R)-pantoate from 3-methyl-2-oxobutanoate: step 2/2.</text>
</comment>
<proteinExistence type="inferred from homology"/>
<evidence type="ECO:0000313" key="13">
    <source>
        <dbReference type="EMBL" id="BDV36224.1"/>
    </source>
</evidence>
<geneLocation type="plasmid" evidence="13 14">
    <name>pSS37A-Re-1</name>
</geneLocation>
<evidence type="ECO:0000256" key="3">
    <source>
        <dbReference type="ARBA" id="ARBA00013014"/>
    </source>
</evidence>
<comment type="function">
    <text evidence="10">Catalyzes the NADPH-dependent reduction of ketopantoate into pantoic acid.</text>
</comment>
<accession>A0ABN6VKE3</accession>
<dbReference type="InterPro" id="IPR036291">
    <property type="entry name" value="NAD(P)-bd_dom_sf"/>
</dbReference>
<dbReference type="RefSeq" id="WP_281932178.1">
    <property type="nucleotide sequence ID" value="NZ_AP027143.1"/>
</dbReference>
<feature type="domain" description="Ketopantoate reductase N-terminal" evidence="11">
    <location>
        <begin position="4"/>
        <end position="150"/>
    </location>
</feature>
<dbReference type="SUPFAM" id="SSF51735">
    <property type="entry name" value="NAD(P)-binding Rossmann-fold domains"/>
    <property type="match status" value="1"/>
</dbReference>
<evidence type="ECO:0000256" key="8">
    <source>
        <dbReference type="ARBA" id="ARBA00032024"/>
    </source>
</evidence>
<gene>
    <name evidence="13" type="ORF">SS37A_37540</name>
</gene>
<dbReference type="NCBIfam" id="TIGR00745">
    <property type="entry name" value="apbA_panE"/>
    <property type="match status" value="1"/>
</dbReference>
<organism evidence="13 14">
    <name type="scientific">Methylocystis iwaonis</name>
    <dbReference type="NCBI Taxonomy" id="2885079"/>
    <lineage>
        <taxon>Bacteria</taxon>
        <taxon>Pseudomonadati</taxon>
        <taxon>Pseudomonadota</taxon>
        <taxon>Alphaproteobacteria</taxon>
        <taxon>Hyphomicrobiales</taxon>
        <taxon>Methylocystaceae</taxon>
        <taxon>Methylocystis</taxon>
    </lineage>
</organism>
<dbReference type="InterPro" id="IPR003710">
    <property type="entry name" value="ApbA"/>
</dbReference>
<evidence type="ECO:0000256" key="7">
    <source>
        <dbReference type="ARBA" id="ARBA00023002"/>
    </source>
</evidence>
<dbReference type="InterPro" id="IPR013328">
    <property type="entry name" value="6PGD_dom2"/>
</dbReference>
<keyword evidence="6 10" id="KW-0521">NADP</keyword>
<dbReference type="EC" id="1.1.1.169" evidence="3 10"/>
<dbReference type="Gene3D" id="3.40.50.720">
    <property type="entry name" value="NAD(P)-binding Rossmann-like Domain"/>
    <property type="match status" value="1"/>
</dbReference>
<evidence type="ECO:0000256" key="10">
    <source>
        <dbReference type="RuleBase" id="RU362068"/>
    </source>
</evidence>